<dbReference type="InterPro" id="IPR012580">
    <property type="entry name" value="NUC153"/>
</dbReference>
<feature type="region of interest" description="Disordered" evidence="5">
    <location>
        <begin position="837"/>
        <end position="868"/>
    </location>
</feature>
<comment type="subcellular location">
    <subcellularLocation>
        <location evidence="1">Nucleus</location>
        <location evidence="1">Nucleolus</location>
    </subcellularLocation>
</comment>
<feature type="domain" description="NUC153" evidence="6">
    <location>
        <begin position="875"/>
        <end position="902"/>
    </location>
</feature>
<feature type="compositionally biased region" description="Basic and acidic residues" evidence="5">
    <location>
        <begin position="568"/>
        <end position="579"/>
    </location>
</feature>
<dbReference type="PANTHER" id="PTHR12202:SF0">
    <property type="entry name" value="ESF1 HOMOLOG"/>
    <property type="match status" value="1"/>
</dbReference>
<feature type="compositionally biased region" description="Basic and acidic residues" evidence="5">
    <location>
        <begin position="643"/>
        <end position="652"/>
    </location>
</feature>
<feature type="compositionally biased region" description="Basic and acidic residues" evidence="5">
    <location>
        <begin position="857"/>
        <end position="868"/>
    </location>
</feature>
<dbReference type="InterPro" id="IPR056750">
    <property type="entry name" value="RRM_ESF1"/>
</dbReference>
<feature type="region of interest" description="Disordered" evidence="5">
    <location>
        <begin position="973"/>
        <end position="1005"/>
    </location>
</feature>
<gene>
    <name evidence="8" type="ORF">FNF27_00066</name>
</gene>
<evidence type="ECO:0000256" key="4">
    <source>
        <dbReference type="ARBA" id="ARBA00023242"/>
    </source>
</evidence>
<proteinExistence type="inferred from homology"/>
<comment type="similarity">
    <text evidence="2">Belongs to the ESF1 family.</text>
</comment>
<dbReference type="Pfam" id="PF08159">
    <property type="entry name" value="NUC153"/>
    <property type="match status" value="1"/>
</dbReference>
<feature type="region of interest" description="Disordered" evidence="5">
    <location>
        <begin position="255"/>
        <end position="382"/>
    </location>
</feature>
<feature type="compositionally biased region" description="Basic residues" evidence="5">
    <location>
        <begin position="606"/>
        <end position="618"/>
    </location>
</feature>
<organism evidence="8 9">
    <name type="scientific">Cafeteria roenbergensis</name>
    <name type="common">Marine flagellate</name>
    <dbReference type="NCBI Taxonomy" id="33653"/>
    <lineage>
        <taxon>Eukaryota</taxon>
        <taxon>Sar</taxon>
        <taxon>Stramenopiles</taxon>
        <taxon>Bigyra</taxon>
        <taxon>Opalozoa</taxon>
        <taxon>Bicosoecida</taxon>
        <taxon>Cafeteriaceae</taxon>
        <taxon>Cafeteria</taxon>
    </lineage>
</organism>
<dbReference type="PANTHER" id="PTHR12202">
    <property type="entry name" value="ESF1 HOMOLOG"/>
    <property type="match status" value="1"/>
</dbReference>
<evidence type="ECO:0000259" key="6">
    <source>
        <dbReference type="Pfam" id="PF08159"/>
    </source>
</evidence>
<dbReference type="GO" id="GO:0003723">
    <property type="term" value="F:RNA binding"/>
    <property type="evidence" value="ECO:0007669"/>
    <property type="project" value="TreeGrafter"/>
</dbReference>
<dbReference type="GO" id="GO:0005730">
    <property type="term" value="C:nucleolus"/>
    <property type="evidence" value="ECO:0007669"/>
    <property type="project" value="UniProtKB-SubCell"/>
</dbReference>
<evidence type="ECO:0000256" key="5">
    <source>
        <dbReference type="SAM" id="MobiDB-lite"/>
    </source>
</evidence>
<dbReference type="Pfam" id="PF25121">
    <property type="entry name" value="RRM_ESF1"/>
    <property type="match status" value="2"/>
</dbReference>
<feature type="compositionally biased region" description="Acidic residues" evidence="5">
    <location>
        <begin position="131"/>
        <end position="147"/>
    </location>
</feature>
<feature type="compositionally biased region" description="Acidic residues" evidence="5">
    <location>
        <begin position="324"/>
        <end position="379"/>
    </location>
</feature>
<feature type="region of interest" description="Disordered" evidence="5">
    <location>
        <begin position="64"/>
        <end position="148"/>
    </location>
</feature>
<feature type="region of interest" description="Disordered" evidence="5">
    <location>
        <begin position="524"/>
        <end position="743"/>
    </location>
</feature>
<feature type="region of interest" description="Disordered" evidence="5">
    <location>
        <begin position="496"/>
        <end position="515"/>
    </location>
</feature>
<keyword evidence="4" id="KW-0539">Nucleus</keyword>
<sequence length="1005" mass="109384">MSSSKRGGDGAAAAARPDARFAAFSYDPRFRQNRKEDTAVKVDKRFARLATDKRFNDLGIKSKTAQEFAVDDKEEAAVAKPQSDKGKRKGKDAAAAGGAAAAPSGEEAGSDFQTLEERLELLNMMARGEIEVDGDSSSDEDEDDGLDAFDRDSTLAERMANQLDAQLLEAEAADTAPDIGEGATAPVTETITKRVALVNLDWDNTRAEDIFVALSSFVPAGGRLECVRVYPSDFGERMIEQEERMGPQGIWAAEEEDQGAAARKARLAEIDAAKDKRQSMKREKAIARQRRRAGEADEESDSDEEEGDDASAEEHEDAASGTEASEDEEDESASSEGDGEGDSGDEDDEDDEDEDDEDDEDEDDEDDEEEADNAGEETFDPERLRRYELARLRYFFAEAVFDSAATANKVYEECDGREFGSSGNVLDLRFVPDDTTFTHKTPRDVCTGVEDGRYEAPDFSTSALRSTNVELSWDAPDARRDLKMRRWIAEMRQLDAAASKKGKKRARGGETREEALARQEKELRQFLAPPSDDEDEDDDHRGAADAIVDSSSDDDDEEEDEEGEDDEDRAKAADRSSKAERRRHRALKSSGNPDASAAKSDAASRKQAKRAEARRKAKLLLSAALGSDDEDDHVGLSKSRINRANDDGDVREATFTPGLGEALAEKRQRREEQKGETAWDAYLRKRKEKRAAKRRERKEGKAAARATDEAAAGAAGGEHGGTDLYDDGDRMGAEEDPFFSEANLRLGADDAELGFSSAGAASERAAAKGLRVAAKEDLERARRQRQQERAEKAARAAEEAEQERRERANLELMLMADPGTAEGAATVVGRGFDARELAKAQKDASGKGGSKARKRRREDAQAALEKDGFTVDTSDDRFARVGADPDLAIDPTNPAFKDTPAMRQLMRERRQRRDKRVQQEEADFAAAAAPGGKRAKRSKEETVTTTLGGGPATVSGGAALASLIANVKRKATGAAAARPAAPDRDSMLRVGKASRKAARRAAGKA</sequence>
<feature type="compositionally biased region" description="Low complexity" evidence="5">
    <location>
        <begin position="93"/>
        <end position="111"/>
    </location>
</feature>
<dbReference type="AlphaFoldDB" id="A0A5A8EL15"/>
<feature type="compositionally biased region" description="Basic and acidic residues" evidence="5">
    <location>
        <begin position="697"/>
        <end position="708"/>
    </location>
</feature>
<protein>
    <submittedName>
        <fullName evidence="8">Uncharacterized protein</fullName>
    </submittedName>
</protein>
<feature type="domain" description="ESF1 RRM" evidence="7">
    <location>
        <begin position="192"/>
        <end position="281"/>
    </location>
</feature>
<evidence type="ECO:0000313" key="8">
    <source>
        <dbReference type="EMBL" id="KAA0178212.1"/>
    </source>
</evidence>
<name>A0A5A8EL15_CAFRO</name>
<feature type="region of interest" description="Disordered" evidence="5">
    <location>
        <begin position="907"/>
        <end position="949"/>
    </location>
</feature>
<evidence type="ECO:0000256" key="1">
    <source>
        <dbReference type="ARBA" id="ARBA00004604"/>
    </source>
</evidence>
<evidence type="ECO:0000256" key="2">
    <source>
        <dbReference type="ARBA" id="ARBA00009087"/>
    </source>
</evidence>
<evidence type="ECO:0000256" key="3">
    <source>
        <dbReference type="ARBA" id="ARBA00023054"/>
    </source>
</evidence>
<evidence type="ECO:0000259" key="7">
    <source>
        <dbReference type="Pfam" id="PF25121"/>
    </source>
</evidence>
<dbReference type="OrthoDB" id="431825at2759"/>
<feature type="compositionally biased region" description="Basic residues" evidence="5">
    <location>
        <begin position="684"/>
        <end position="696"/>
    </location>
</feature>
<dbReference type="InterPro" id="IPR039754">
    <property type="entry name" value="Esf1"/>
</dbReference>
<feature type="compositionally biased region" description="Basic and acidic residues" evidence="5">
    <location>
        <begin position="266"/>
        <end position="286"/>
    </location>
</feature>
<evidence type="ECO:0000313" key="9">
    <source>
        <dbReference type="Proteomes" id="UP000322899"/>
    </source>
</evidence>
<feature type="region of interest" description="Disordered" evidence="5">
    <location>
        <begin position="776"/>
        <end position="805"/>
    </location>
</feature>
<feature type="domain" description="ESF1 RRM" evidence="7">
    <location>
        <begin position="356"/>
        <end position="447"/>
    </location>
</feature>
<keyword evidence="3" id="KW-0175">Coiled coil</keyword>
<accession>A0A5A8EL15</accession>
<feature type="compositionally biased region" description="Basic and acidic residues" evidence="5">
    <location>
        <begin position="663"/>
        <end position="677"/>
    </location>
</feature>
<dbReference type="Proteomes" id="UP000322899">
    <property type="component" value="Unassembled WGS sequence"/>
</dbReference>
<comment type="caution">
    <text evidence="8">The sequence shown here is derived from an EMBL/GenBank/DDBJ whole genome shotgun (WGS) entry which is preliminary data.</text>
</comment>
<feature type="compositionally biased region" description="Basic residues" evidence="5">
    <location>
        <begin position="992"/>
        <end position="1005"/>
    </location>
</feature>
<reference evidence="8 9" key="1">
    <citation type="submission" date="2019-07" db="EMBL/GenBank/DDBJ databases">
        <title>Genomes of Cafeteria roenbergensis.</title>
        <authorList>
            <person name="Fischer M.G."/>
            <person name="Hackl T."/>
            <person name="Roman M."/>
        </authorList>
    </citation>
    <scope>NUCLEOTIDE SEQUENCE [LARGE SCALE GENOMIC DNA]</scope>
    <source>
        <strain evidence="8 9">E4-10P</strain>
    </source>
</reference>
<feature type="compositionally biased region" description="Acidic residues" evidence="5">
    <location>
        <begin position="551"/>
        <end position="567"/>
    </location>
</feature>
<dbReference type="EMBL" id="VLTO01000001">
    <property type="protein sequence ID" value="KAA0178212.1"/>
    <property type="molecule type" value="Genomic_DNA"/>
</dbReference>
<dbReference type="GO" id="GO:0006364">
    <property type="term" value="P:rRNA processing"/>
    <property type="evidence" value="ECO:0007669"/>
    <property type="project" value="InterPro"/>
</dbReference>
<feature type="compositionally biased region" description="Acidic residues" evidence="5">
    <location>
        <begin position="296"/>
        <end position="316"/>
    </location>
</feature>